<keyword evidence="7" id="KW-0813">Transport</keyword>
<comment type="function">
    <text evidence="7">Part of the twin-arginine translocation (Tat) system that transports large folded proteins containing a characteristic twin-arginine motif in their signal peptide across membranes. Together with TatB, TatC is part of a receptor directly interacting with Tat signal peptides.</text>
</comment>
<keyword evidence="3 7" id="KW-0653">Protein transport</keyword>
<feature type="transmembrane region" description="Helical" evidence="7">
    <location>
        <begin position="105"/>
        <end position="130"/>
    </location>
</feature>
<feature type="transmembrane region" description="Helical" evidence="7">
    <location>
        <begin position="188"/>
        <end position="206"/>
    </location>
</feature>
<gene>
    <name evidence="7 8" type="primary">tatC</name>
    <name evidence="8" type="ORF">LWF01_07650</name>
</gene>
<dbReference type="HAMAP" id="MF_00902">
    <property type="entry name" value="TatC"/>
    <property type="match status" value="1"/>
</dbReference>
<comment type="similarity">
    <text evidence="7">Belongs to the TatC family.</text>
</comment>
<dbReference type="PANTHER" id="PTHR30371">
    <property type="entry name" value="SEC-INDEPENDENT PROTEIN TRANSLOCASE PROTEIN TATC"/>
    <property type="match status" value="1"/>
</dbReference>
<keyword evidence="6 7" id="KW-0472">Membrane</keyword>
<evidence type="ECO:0000256" key="5">
    <source>
        <dbReference type="ARBA" id="ARBA00023010"/>
    </source>
</evidence>
<feature type="transmembrane region" description="Helical" evidence="7">
    <location>
        <begin position="150"/>
        <end position="176"/>
    </location>
</feature>
<reference evidence="8 9" key="1">
    <citation type="submission" date="2023-05" db="EMBL/GenBank/DDBJ databases">
        <title>Lithophilousrod everest ZFBP1038 complete genpme.</title>
        <authorList>
            <person name="Tian M."/>
        </authorList>
    </citation>
    <scope>NUCLEOTIDE SEQUENCE [LARGE SCALE GENOMIC DNA]</scope>
    <source>
        <strain evidence="8 9">ZFBP1038</strain>
    </source>
</reference>
<feature type="transmembrane region" description="Helical" evidence="7">
    <location>
        <begin position="212"/>
        <end position="232"/>
    </location>
</feature>
<organism evidence="8 9">
    <name type="scientific">Saxibacter everestensis</name>
    <dbReference type="NCBI Taxonomy" id="2909229"/>
    <lineage>
        <taxon>Bacteria</taxon>
        <taxon>Bacillati</taxon>
        <taxon>Actinomycetota</taxon>
        <taxon>Actinomycetes</taxon>
        <taxon>Micrococcales</taxon>
        <taxon>Brevibacteriaceae</taxon>
        <taxon>Saxibacter</taxon>
    </lineage>
</organism>
<dbReference type="Proteomes" id="UP001209083">
    <property type="component" value="Chromosome"/>
</dbReference>
<evidence type="ECO:0000256" key="4">
    <source>
        <dbReference type="ARBA" id="ARBA00022989"/>
    </source>
</evidence>
<name>A0ABY8QYU7_9MICO</name>
<evidence type="ECO:0000256" key="3">
    <source>
        <dbReference type="ARBA" id="ARBA00022927"/>
    </source>
</evidence>
<evidence type="ECO:0000256" key="7">
    <source>
        <dbReference type="HAMAP-Rule" id="MF_00902"/>
    </source>
</evidence>
<keyword evidence="7" id="KW-1003">Cell membrane</keyword>
<proteinExistence type="inferred from homology"/>
<dbReference type="Pfam" id="PF00902">
    <property type="entry name" value="TatC"/>
    <property type="match status" value="1"/>
</dbReference>
<sequence length="256" mass="28003">MPLKGHLIELRNRLIIAAVAIVLGGVAGWFLYDVVFEILQRPVLEVGGREGRNAEVNFAGVASAFDMKIKMSLFIGIIITSPVWLYQVWAFVTPGLTKKERRFSLSFLAAAVPLFLGGASLAFFALPNAVKALTEFTPSGASNIIPAQDYLTFVMVIILVFGLAFVLPVIMVGLNLMGILTAKRILKSWRIIVLIVFTFAAVATPSPDALSMFFLVLPMLLLFMLAWGVCVLGDKRRKARAIADGTWVPDEDEADE</sequence>
<evidence type="ECO:0000256" key="2">
    <source>
        <dbReference type="ARBA" id="ARBA00022692"/>
    </source>
</evidence>
<evidence type="ECO:0000313" key="9">
    <source>
        <dbReference type="Proteomes" id="UP001209083"/>
    </source>
</evidence>
<dbReference type="PANTHER" id="PTHR30371:SF0">
    <property type="entry name" value="SEC-INDEPENDENT PROTEIN TRANSLOCASE PROTEIN TATC, CHLOROPLASTIC-RELATED"/>
    <property type="match status" value="1"/>
</dbReference>
<dbReference type="PRINTS" id="PR01840">
    <property type="entry name" value="TATCFAMILY"/>
</dbReference>
<protein>
    <recommendedName>
        <fullName evidence="7">Sec-independent protein translocase protein TatC</fullName>
    </recommendedName>
</protein>
<keyword evidence="5 7" id="KW-0811">Translocation</keyword>
<feature type="transmembrane region" description="Helical" evidence="7">
    <location>
        <begin position="73"/>
        <end position="93"/>
    </location>
</feature>
<evidence type="ECO:0000313" key="8">
    <source>
        <dbReference type="EMBL" id="WGW13621.1"/>
    </source>
</evidence>
<keyword evidence="9" id="KW-1185">Reference proteome</keyword>
<feature type="transmembrane region" description="Helical" evidence="7">
    <location>
        <begin position="12"/>
        <end position="32"/>
    </location>
</feature>
<dbReference type="InterPro" id="IPR002033">
    <property type="entry name" value="TatC"/>
</dbReference>
<dbReference type="RefSeq" id="WP_349640444.1">
    <property type="nucleotide sequence ID" value="NZ_CP090958.1"/>
</dbReference>
<keyword evidence="2 7" id="KW-0812">Transmembrane</keyword>
<evidence type="ECO:0000256" key="1">
    <source>
        <dbReference type="ARBA" id="ARBA00004141"/>
    </source>
</evidence>
<keyword evidence="4 7" id="KW-1133">Transmembrane helix</keyword>
<dbReference type="NCBIfam" id="TIGR00945">
    <property type="entry name" value="tatC"/>
    <property type="match status" value="1"/>
</dbReference>
<comment type="subcellular location">
    <subcellularLocation>
        <location evidence="7">Cell membrane</location>
        <topology evidence="7">Multi-pass membrane protein</topology>
    </subcellularLocation>
    <subcellularLocation>
        <location evidence="1">Membrane</location>
        <topology evidence="1">Multi-pass membrane protein</topology>
    </subcellularLocation>
</comment>
<comment type="subunit">
    <text evidence="7">The Tat system comprises two distinct complexes: a TatABC complex, containing multiple copies of TatA, TatB and TatC subunits, and a separate TatA complex, containing only TatA subunits. Substrates initially bind to the TatABC complex, which probably triggers association of the separate TatA complex to form the active translocon.</text>
</comment>
<dbReference type="EMBL" id="CP090958">
    <property type="protein sequence ID" value="WGW13621.1"/>
    <property type="molecule type" value="Genomic_DNA"/>
</dbReference>
<accession>A0ABY8QYU7</accession>
<evidence type="ECO:0000256" key="6">
    <source>
        <dbReference type="ARBA" id="ARBA00023136"/>
    </source>
</evidence>